<feature type="transmembrane region" description="Helical" evidence="6">
    <location>
        <begin position="12"/>
        <end position="30"/>
    </location>
</feature>
<organism evidence="8 11">
    <name type="scientific">Butyricicoccus pullicaecorum</name>
    <dbReference type="NCBI Taxonomy" id="501571"/>
    <lineage>
        <taxon>Bacteria</taxon>
        <taxon>Bacillati</taxon>
        <taxon>Bacillota</taxon>
        <taxon>Clostridia</taxon>
        <taxon>Eubacteriales</taxon>
        <taxon>Butyricicoccaceae</taxon>
        <taxon>Butyricicoccus</taxon>
    </lineage>
</organism>
<dbReference type="InterPro" id="IPR015867">
    <property type="entry name" value="N-reg_PII/ATP_PRibTrfase_C"/>
</dbReference>
<reference evidence="10 11" key="1">
    <citation type="submission" date="2017-04" db="EMBL/GenBank/DDBJ databases">
        <title>Function of individual gut microbiota members based on whole genome sequencing of pure cultures obtained from chicken caecum.</title>
        <authorList>
            <person name="Medvecky M."/>
            <person name="Cejkova D."/>
            <person name="Polansky O."/>
            <person name="Karasova D."/>
            <person name="Kubasova T."/>
            <person name="Cizek A."/>
            <person name="Rychlik I."/>
        </authorList>
    </citation>
    <scope>NUCLEOTIDE SEQUENCE [LARGE SCALE GENOMIC DNA]</scope>
    <source>
        <strain evidence="10">An179</strain>
        <strain evidence="11">An180</strain>
    </source>
</reference>
<reference evidence="8" key="2">
    <citation type="journal article" date="2018" name="BMC Genomics">
        <title>Whole genome sequencing and function prediction of 133 gut anaerobes isolated from chicken caecum in pure cultures.</title>
        <authorList>
            <person name="Medvecky M."/>
            <person name="Cejkova D."/>
            <person name="Polansky O."/>
            <person name="Karasova D."/>
            <person name="Kubasova T."/>
            <person name="Cizek A."/>
            <person name="Rychlik I."/>
        </authorList>
    </citation>
    <scope>NUCLEOTIDE SEQUENCE</scope>
    <source>
        <strain evidence="9">An179</strain>
        <strain evidence="8">An180</strain>
    </source>
</reference>
<protein>
    <recommendedName>
        <fullName evidence="7">DUF2179 domain-containing protein</fullName>
    </recommendedName>
</protein>
<comment type="caution">
    <text evidence="8">The sequence shown here is derived from an EMBL/GenBank/DDBJ whole genome shotgun (WGS) entry which is preliminary data.</text>
</comment>
<dbReference type="Proteomes" id="UP000195897">
    <property type="component" value="Unassembled WGS sequence"/>
</dbReference>
<evidence type="ECO:0000256" key="2">
    <source>
        <dbReference type="ARBA" id="ARBA00022475"/>
    </source>
</evidence>
<dbReference type="CDD" id="cd16380">
    <property type="entry name" value="YitT_C"/>
    <property type="match status" value="1"/>
</dbReference>
<feature type="transmembrane region" description="Helical" evidence="6">
    <location>
        <begin position="83"/>
        <end position="101"/>
    </location>
</feature>
<feature type="transmembrane region" description="Helical" evidence="6">
    <location>
        <begin position="177"/>
        <end position="196"/>
    </location>
</feature>
<dbReference type="AlphaFoldDB" id="A0A1Y4LK39"/>
<feature type="transmembrane region" description="Helical" evidence="6">
    <location>
        <begin position="149"/>
        <end position="171"/>
    </location>
</feature>
<dbReference type="EMBL" id="NFKL01000006">
    <property type="protein sequence ID" value="OUP59424.1"/>
    <property type="molecule type" value="Genomic_DNA"/>
</dbReference>
<evidence type="ECO:0000259" key="7">
    <source>
        <dbReference type="Pfam" id="PF10035"/>
    </source>
</evidence>
<evidence type="ECO:0000256" key="1">
    <source>
        <dbReference type="ARBA" id="ARBA00004651"/>
    </source>
</evidence>
<evidence type="ECO:0000256" key="3">
    <source>
        <dbReference type="ARBA" id="ARBA00022692"/>
    </source>
</evidence>
<dbReference type="InterPro" id="IPR051461">
    <property type="entry name" value="UPF0750_membrane"/>
</dbReference>
<accession>A0A1Y4LK39</accession>
<dbReference type="EMBL" id="NFKK01000001">
    <property type="protein sequence ID" value="OUP54502.1"/>
    <property type="molecule type" value="Genomic_DNA"/>
</dbReference>
<keyword evidence="4 6" id="KW-1133">Transmembrane helix</keyword>
<evidence type="ECO:0000313" key="9">
    <source>
        <dbReference type="EMBL" id="OUP59424.1"/>
    </source>
</evidence>
<dbReference type="PANTHER" id="PTHR33545">
    <property type="entry name" value="UPF0750 MEMBRANE PROTEIN YITT-RELATED"/>
    <property type="match status" value="1"/>
</dbReference>
<name>A0A1Y4LK39_9FIRM</name>
<feature type="transmembrane region" description="Helical" evidence="6">
    <location>
        <begin position="50"/>
        <end position="71"/>
    </location>
</feature>
<proteinExistence type="predicted"/>
<evidence type="ECO:0000313" key="8">
    <source>
        <dbReference type="EMBL" id="OUP54502.1"/>
    </source>
</evidence>
<dbReference type="Pfam" id="PF10035">
    <property type="entry name" value="DUF2179"/>
    <property type="match status" value="1"/>
</dbReference>
<keyword evidence="3 6" id="KW-0812">Transmembrane</keyword>
<comment type="subcellular location">
    <subcellularLocation>
        <location evidence="1">Cell membrane</location>
        <topology evidence="1">Multi-pass membrane protein</topology>
    </subcellularLocation>
</comment>
<dbReference type="RefSeq" id="WP_016148204.1">
    <property type="nucleotide sequence ID" value="NZ_CABKSA010000002.1"/>
</dbReference>
<dbReference type="GO" id="GO:0005886">
    <property type="term" value="C:plasma membrane"/>
    <property type="evidence" value="ECO:0007669"/>
    <property type="project" value="UniProtKB-SubCell"/>
</dbReference>
<dbReference type="Proteomes" id="UP000195326">
    <property type="component" value="Unassembled WGS sequence"/>
</dbReference>
<dbReference type="Pfam" id="PF02588">
    <property type="entry name" value="YitT_membrane"/>
    <property type="match status" value="1"/>
</dbReference>
<evidence type="ECO:0000256" key="4">
    <source>
        <dbReference type="ARBA" id="ARBA00022989"/>
    </source>
</evidence>
<dbReference type="Gene3D" id="3.30.70.120">
    <property type="match status" value="1"/>
</dbReference>
<feature type="transmembrane region" description="Helical" evidence="6">
    <location>
        <begin position="107"/>
        <end position="128"/>
    </location>
</feature>
<dbReference type="InterPro" id="IPR019264">
    <property type="entry name" value="DUF2179"/>
</dbReference>
<evidence type="ECO:0000256" key="6">
    <source>
        <dbReference type="SAM" id="Phobius"/>
    </source>
</evidence>
<keyword evidence="2" id="KW-1003">Cell membrane</keyword>
<dbReference type="PIRSF" id="PIRSF006483">
    <property type="entry name" value="Membrane_protein_YitT"/>
    <property type="match status" value="1"/>
</dbReference>
<sequence>MKKQTKELMWDVLADIAGGLFYALGIYTFAKTANFAPGGLSGLALITHHLWGLPIGIMTLVFNIPVILLSFRLLGKRFLFKSLRSMIVCTLFVDFLLPAVSPPYTGSPLLAALYSGIFLGAGLAVLYMRGSSSGGTDFLTMSVKVLRPHMSLGAVTMIIDLIIILMGWPVFGNIDSVLYGIVATGVTSIVIDKIMYGVGAGKLIIIISDHGQEVADKIANAIDRGSTLIRAIGTYTGSERQVLLCACNKSQAFKVRSAAHEVDENAFVMITETSEVYGEGFLEQKK</sequence>
<evidence type="ECO:0000313" key="10">
    <source>
        <dbReference type="Proteomes" id="UP000195326"/>
    </source>
</evidence>
<dbReference type="STRING" id="501571.GCA_900143195_02899"/>
<gene>
    <name evidence="9" type="ORF">B5F15_05065</name>
    <name evidence="8" type="ORF">B5F17_00965</name>
</gene>
<evidence type="ECO:0000313" key="11">
    <source>
        <dbReference type="Proteomes" id="UP000195897"/>
    </source>
</evidence>
<keyword evidence="5 6" id="KW-0472">Membrane</keyword>
<dbReference type="PANTHER" id="PTHR33545:SF5">
    <property type="entry name" value="UPF0750 MEMBRANE PROTEIN YITT"/>
    <property type="match status" value="1"/>
</dbReference>
<dbReference type="InterPro" id="IPR003740">
    <property type="entry name" value="YitT"/>
</dbReference>
<evidence type="ECO:0000256" key="5">
    <source>
        <dbReference type="ARBA" id="ARBA00023136"/>
    </source>
</evidence>
<feature type="domain" description="DUF2179" evidence="7">
    <location>
        <begin position="224"/>
        <end position="278"/>
    </location>
</feature>